<dbReference type="Proteomes" id="UP001595683">
    <property type="component" value="Unassembled WGS sequence"/>
</dbReference>
<comment type="caution">
    <text evidence="2">The sequence shown here is derived from an EMBL/GenBank/DDBJ whole genome shotgun (WGS) entry which is preliminary data.</text>
</comment>
<gene>
    <name evidence="2" type="ORF">ACFOOT_15980</name>
</gene>
<sequence>MIRAGHGARRAAARWYATMPLALVLSACGGGEVASTPNPTPTPTPTPTGPVNADLLGPLKTESFANLAVRATGNFDTSLRPKVSASSVSATFRYDAAAQTYSLTSPSGSITFGKNEIDASQSSAAATVYAKRNGNTTDFLTVTKAGTSGTLTYRYVGSAFWEHSVVGTNSGSGTVDALVYGAPTADAAVPRTGSAIYALDVLGVTTTGAGTQPLVGSGTAAVEFASGQIVLTGTTVMMPGTPFTDNFHGSGALASAGNGFSGKVTFEDFQVETGDFKGQFFGPDASEIGLSFAAKSSNPSNTYDSVAVGTMTGRKSSTAALTFPDGHPATPVILTTTAKEATFTSTAPLTDNDASQSFGSVTQGDVAMTIAWDGSHYTLTTPAGTRTYVDNFYTGLRPLQVATGSYSATLTSYTATSSGGMQTHRLDNAVFGASTPVASVPLSGTGHYDLSLQGYAVENGRKNILLAWGNGALDVNFTTGALGLTGKMTLAEYYNLATRPAMPQRVGALTGSGTLAASTNSFSTSMAFESYTGALAGNFFGPKANEVAGTWQASGGSTGGTAMGTFRGSDASRFAGFTDQLQPKAFDYIPVSQRELDYGYAMLQWTPSSGTYEFRPFSQPFGISVFVLDKSDIVAGKGTALADYYAASDGNINYTGLIAKHDNSGMTYTYLGFADISATVAADATQPPRRLLSYFGYPTAARPTSGSATYKGEAMGQGHVAALGYTGAVSGTSSFSADFANGALTADLALSTTEATARTVGTFSQSGTMGANGAFTLSNSSGVQTMMGQLFGPGAEEVGARWSYQQGDALSIDGIAVARKN</sequence>
<dbReference type="Pfam" id="PF01298">
    <property type="entry name" value="TbpB_B_D"/>
    <property type="match status" value="1"/>
</dbReference>
<dbReference type="PROSITE" id="PS51257">
    <property type="entry name" value="PROKAR_LIPOPROTEIN"/>
    <property type="match status" value="1"/>
</dbReference>
<keyword evidence="3" id="KW-1185">Reference proteome</keyword>
<proteinExistence type="predicted"/>
<name>A0ABV7V8C9_9SPHN</name>
<dbReference type="EMBL" id="JBHRYE010000027">
    <property type="protein sequence ID" value="MFC3672916.1"/>
    <property type="molecule type" value="Genomic_DNA"/>
</dbReference>
<organism evidence="2 3">
    <name type="scientific">Novosphingobium pokkalii</name>
    <dbReference type="NCBI Taxonomy" id="1770194"/>
    <lineage>
        <taxon>Bacteria</taxon>
        <taxon>Pseudomonadati</taxon>
        <taxon>Pseudomonadota</taxon>
        <taxon>Alphaproteobacteria</taxon>
        <taxon>Sphingomonadales</taxon>
        <taxon>Sphingomonadaceae</taxon>
        <taxon>Novosphingobium</taxon>
    </lineage>
</organism>
<evidence type="ECO:0000259" key="1">
    <source>
        <dbReference type="Pfam" id="PF01298"/>
    </source>
</evidence>
<accession>A0ABV7V8C9</accession>
<evidence type="ECO:0000313" key="2">
    <source>
        <dbReference type="EMBL" id="MFC3672916.1"/>
    </source>
</evidence>
<dbReference type="SUPFAM" id="SSF56925">
    <property type="entry name" value="OMPA-like"/>
    <property type="match status" value="3"/>
</dbReference>
<dbReference type="RefSeq" id="WP_229815607.1">
    <property type="nucleotide sequence ID" value="NZ_BMZP01000022.1"/>
</dbReference>
<dbReference type="InterPro" id="IPR011250">
    <property type="entry name" value="OMP/PagP_B-barrel"/>
</dbReference>
<dbReference type="Gene3D" id="2.40.160.90">
    <property type="match status" value="3"/>
</dbReference>
<feature type="domain" description="Transferrin-binding protein B C-lobe/N-lobe beta-barrel" evidence="1">
    <location>
        <begin position="703"/>
        <end position="808"/>
    </location>
</feature>
<protein>
    <submittedName>
        <fullName evidence="2">Transferrin-binding protein-like solute binding protein</fullName>
    </submittedName>
</protein>
<dbReference type="InterPro" id="IPR001677">
    <property type="entry name" value="TbpB_B_D"/>
</dbReference>
<reference evidence="3" key="1">
    <citation type="journal article" date="2019" name="Int. J. Syst. Evol. Microbiol.">
        <title>The Global Catalogue of Microorganisms (GCM) 10K type strain sequencing project: providing services to taxonomists for standard genome sequencing and annotation.</title>
        <authorList>
            <consortium name="The Broad Institute Genomics Platform"/>
            <consortium name="The Broad Institute Genome Sequencing Center for Infectious Disease"/>
            <person name="Wu L."/>
            <person name="Ma J."/>
        </authorList>
    </citation>
    <scope>NUCLEOTIDE SEQUENCE [LARGE SCALE GENOMIC DNA]</scope>
    <source>
        <strain evidence="3">KCTC 42224</strain>
    </source>
</reference>
<evidence type="ECO:0000313" key="3">
    <source>
        <dbReference type="Proteomes" id="UP001595683"/>
    </source>
</evidence>